<dbReference type="InterPro" id="IPR020841">
    <property type="entry name" value="PKS_Beta-ketoAc_synthase_dom"/>
</dbReference>
<keyword evidence="3" id="KW-0597">Phosphoprotein</keyword>
<feature type="compositionally biased region" description="Low complexity" evidence="8">
    <location>
        <begin position="1027"/>
        <end position="1049"/>
    </location>
</feature>
<evidence type="ECO:0000256" key="6">
    <source>
        <dbReference type="ARBA" id="ARBA00023098"/>
    </source>
</evidence>
<dbReference type="AlphaFoldDB" id="A0A1C6UFN1"/>
<dbReference type="InterPro" id="IPR001227">
    <property type="entry name" value="Ac_transferase_dom_sf"/>
</dbReference>
<reference evidence="12" key="1">
    <citation type="submission" date="2016-06" db="EMBL/GenBank/DDBJ databases">
        <authorList>
            <person name="Varghese N."/>
            <person name="Submissions Spin"/>
        </authorList>
    </citation>
    <scope>NUCLEOTIDE SEQUENCE [LARGE SCALE GENOMIC DNA]</scope>
    <source>
        <strain evidence="12">DSM 43903</strain>
    </source>
</reference>
<dbReference type="SUPFAM" id="SSF52151">
    <property type="entry name" value="FabD/lysophospholipase-like"/>
    <property type="match status" value="1"/>
</dbReference>
<dbReference type="GO" id="GO:0006633">
    <property type="term" value="P:fatty acid biosynthetic process"/>
    <property type="evidence" value="ECO:0007669"/>
    <property type="project" value="InterPro"/>
</dbReference>
<dbReference type="Gene3D" id="3.30.70.250">
    <property type="entry name" value="Malonyl-CoA ACP transacylase, ACP-binding"/>
    <property type="match status" value="1"/>
</dbReference>
<dbReference type="SMART" id="SM00827">
    <property type="entry name" value="PKS_AT"/>
    <property type="match status" value="1"/>
</dbReference>
<dbReference type="Gene3D" id="3.40.366.10">
    <property type="entry name" value="Malonyl-Coenzyme A Acyl Carrier Protein, domain 2"/>
    <property type="match status" value="1"/>
</dbReference>
<evidence type="ECO:0000256" key="7">
    <source>
        <dbReference type="ARBA" id="ARBA00023268"/>
    </source>
</evidence>
<dbReference type="SUPFAM" id="SSF55048">
    <property type="entry name" value="Probable ACP-binding domain of malonyl-CoA ACP transacylase"/>
    <property type="match status" value="1"/>
</dbReference>
<gene>
    <name evidence="11" type="ORF">GA0070606_1997</name>
</gene>
<dbReference type="InterPro" id="IPR014030">
    <property type="entry name" value="Ketoacyl_synth_N"/>
</dbReference>
<dbReference type="Pfam" id="PF00109">
    <property type="entry name" value="ketoacyl-synt"/>
    <property type="match status" value="1"/>
</dbReference>
<dbReference type="Pfam" id="PF02801">
    <property type="entry name" value="Ketoacyl-synt_C"/>
    <property type="match status" value="1"/>
</dbReference>
<evidence type="ECO:0000256" key="2">
    <source>
        <dbReference type="ARBA" id="ARBA00022450"/>
    </source>
</evidence>
<comment type="cofactor">
    <cofactor evidence="1">
        <name>pantetheine 4'-phosphate</name>
        <dbReference type="ChEBI" id="CHEBI:47942"/>
    </cofactor>
</comment>
<keyword evidence="5" id="KW-0276">Fatty acid metabolism</keyword>
<evidence type="ECO:0000256" key="1">
    <source>
        <dbReference type="ARBA" id="ARBA00001957"/>
    </source>
</evidence>
<evidence type="ECO:0000256" key="4">
    <source>
        <dbReference type="ARBA" id="ARBA00022679"/>
    </source>
</evidence>
<feature type="region of interest" description="Disordered" evidence="8">
    <location>
        <begin position="1027"/>
        <end position="1069"/>
    </location>
</feature>
<dbReference type="CDD" id="cd00833">
    <property type="entry name" value="PKS"/>
    <property type="match status" value="1"/>
</dbReference>
<dbReference type="SUPFAM" id="SSF47336">
    <property type="entry name" value="ACP-like"/>
    <property type="match status" value="1"/>
</dbReference>
<keyword evidence="2" id="KW-0596">Phosphopantetheine</keyword>
<dbReference type="STRING" id="47855.GA0070606_1997"/>
<dbReference type="PANTHER" id="PTHR43775:SF37">
    <property type="entry name" value="SI:DKEY-61P9.11"/>
    <property type="match status" value="1"/>
</dbReference>
<keyword evidence="4 11" id="KW-0808">Transferase</keyword>
<dbReference type="GO" id="GO:0004315">
    <property type="term" value="F:3-oxoacyl-[acyl-carrier-protein] synthase activity"/>
    <property type="evidence" value="ECO:0007669"/>
    <property type="project" value="InterPro"/>
</dbReference>
<name>A0A1C6UFN1_9ACTN</name>
<dbReference type="GO" id="GO:0004312">
    <property type="term" value="F:fatty acid synthase activity"/>
    <property type="evidence" value="ECO:0007669"/>
    <property type="project" value="TreeGrafter"/>
</dbReference>
<dbReference type="InterPro" id="IPR029058">
    <property type="entry name" value="AB_hydrolase_fold"/>
</dbReference>
<dbReference type="InterPro" id="IPR006162">
    <property type="entry name" value="Ppantetheine_attach_site"/>
</dbReference>
<feature type="region of interest" description="Disordered" evidence="8">
    <location>
        <begin position="902"/>
        <end position="926"/>
    </location>
</feature>
<dbReference type="GO" id="GO:0005886">
    <property type="term" value="C:plasma membrane"/>
    <property type="evidence" value="ECO:0007669"/>
    <property type="project" value="TreeGrafter"/>
</dbReference>
<dbReference type="GO" id="GO:0071770">
    <property type="term" value="P:DIM/DIP cell wall layer assembly"/>
    <property type="evidence" value="ECO:0007669"/>
    <property type="project" value="TreeGrafter"/>
</dbReference>
<proteinExistence type="predicted"/>
<accession>A0A1C6UFN1</accession>
<evidence type="ECO:0000313" key="12">
    <source>
        <dbReference type="Proteomes" id="UP000199001"/>
    </source>
</evidence>
<dbReference type="GO" id="GO:0044550">
    <property type="term" value="P:secondary metabolite biosynthetic process"/>
    <property type="evidence" value="ECO:0007669"/>
    <property type="project" value="UniProtKB-ARBA"/>
</dbReference>
<dbReference type="OrthoDB" id="9778690at2"/>
<dbReference type="PANTHER" id="PTHR43775">
    <property type="entry name" value="FATTY ACID SYNTHASE"/>
    <property type="match status" value="1"/>
</dbReference>
<dbReference type="InterPro" id="IPR014031">
    <property type="entry name" value="Ketoacyl_synth_C"/>
</dbReference>
<dbReference type="SMART" id="SM00825">
    <property type="entry name" value="PKS_KS"/>
    <property type="match status" value="1"/>
</dbReference>
<dbReference type="InterPro" id="IPR016035">
    <property type="entry name" value="Acyl_Trfase/lysoPLipase"/>
</dbReference>
<sequence length="1069" mass="111393">MTPARTAETNPGTTTAELPEELENALAVVGLAGRFPGASNVAEFWRNLCAGVESVTFFSPEELAAAGVPESVYSHPSYVPAKARLDGVELFDAEFFGFNAHEAEMTDPQHRLFLECAWEALEDAAYDPARFPGRIGVYAGQSMNTYSLYNIMRNPALAQAFYLDYLPMMISSNDDFLATRVAYKLDLHGPAMTIQTACSTGLVAIHQACQSLLAGECDMALAGGVGVKIPENVGHVYREGTGLSPDGHCRAFDRNASGIVGGSGVGVVVLRRLVDAVAAGDVVHAVVRGSAVNNDGGGKAGFTAPSAVGQAQVVADALAVAGVSASSVGFVEAHGTGTPLGDPIEVAGLTRAFRVDADGVGFCALGSVKTNVGHLDAAAGVAGFVKAVLAVREGVVPPTVHFREANPKLALESSPFFVNGELVSWPLVGVRRAGVSALGVGGTNAHVVLEQPPAVSSVGGGVRGWQVVVVSGRTPSALVEVGRRVGGVLASGGVGLADVAYTLQVGRRHFERRRAVVCRDATQAAAALSTPPGAAVDFRPGRRVAFLFPGGGSQYVGMGRQLYADEPVFAEHLDRCADLAAARLGYDLRDVVRAPDGDRAVQEFLGTSAGVTTALFAVEYALARLWESWGVRPEAMLGHSGGEYVAACLAGVFDLADAIDTVALRGQLIDRLPGGAMLAVSLPEEELAARLGPELSIAAVNAPGQCTVSGLVEPVQELADRLAADGVDFRRLHVRTLGHSVAMEPVLDEFRAHVAGLTLREPTLAYVSNVTGTWITPAEATDPDYWVRQLRGTVRFGDGVRTLLAGATDRTLVEVGPGTVLGALVGANGDGAAPPVLPSIRHPRDSQPDQAFLLATLARLWESGVDVDWESFAAGQPCRRVSLPTYPFERRRYWIDAPEDGPVPVQDDSVAPRRVPEPVDAGPTSLDVDLGSTLHKRPHLTTEYVAPRDDLEESIAAAWRELLGFETVGVHDNFFALGGSSLLTTRLVTRLRERFAVDLPLEELFKAHTIAAQATIIRALQDGASGADGADGGAAASDGGPGPAVDGGPVAAGGGPGPAVGGESDGAAR</sequence>
<feature type="compositionally biased region" description="Gly residues" evidence="8">
    <location>
        <begin position="1050"/>
        <end position="1069"/>
    </location>
</feature>
<dbReference type="InterPro" id="IPR016039">
    <property type="entry name" value="Thiolase-like"/>
</dbReference>
<dbReference type="EMBL" id="FMHZ01000002">
    <property type="protein sequence ID" value="SCL52679.1"/>
    <property type="molecule type" value="Genomic_DNA"/>
</dbReference>
<dbReference type="Gene3D" id="3.40.47.10">
    <property type="match status" value="1"/>
</dbReference>
<dbReference type="RefSeq" id="WP_091097031.1">
    <property type="nucleotide sequence ID" value="NZ_FMHZ01000002.1"/>
</dbReference>
<dbReference type="InterPro" id="IPR016036">
    <property type="entry name" value="Malonyl_transacylase_ACP-bd"/>
</dbReference>
<dbReference type="Pfam" id="PF22621">
    <property type="entry name" value="CurL-like_PKS_C"/>
    <property type="match status" value="1"/>
</dbReference>
<protein>
    <submittedName>
        <fullName evidence="11">Acyl transferase domain-containing protein</fullName>
    </submittedName>
</protein>
<dbReference type="Proteomes" id="UP000199001">
    <property type="component" value="Unassembled WGS sequence"/>
</dbReference>
<feature type="domain" description="Carrier" evidence="9">
    <location>
        <begin position="946"/>
        <end position="1021"/>
    </location>
</feature>
<dbReference type="Gene3D" id="3.40.50.1820">
    <property type="entry name" value="alpha/beta hydrolase"/>
    <property type="match status" value="1"/>
</dbReference>
<keyword evidence="6" id="KW-0443">Lipid metabolism</keyword>
<dbReference type="PROSITE" id="PS52004">
    <property type="entry name" value="KS3_2"/>
    <property type="match status" value="1"/>
</dbReference>
<evidence type="ECO:0000256" key="3">
    <source>
        <dbReference type="ARBA" id="ARBA00022553"/>
    </source>
</evidence>
<evidence type="ECO:0000259" key="9">
    <source>
        <dbReference type="PROSITE" id="PS50075"/>
    </source>
</evidence>
<evidence type="ECO:0000256" key="5">
    <source>
        <dbReference type="ARBA" id="ARBA00022832"/>
    </source>
</evidence>
<dbReference type="SUPFAM" id="SSF53901">
    <property type="entry name" value="Thiolase-like"/>
    <property type="match status" value="1"/>
</dbReference>
<dbReference type="InterPro" id="IPR036736">
    <property type="entry name" value="ACP-like_sf"/>
</dbReference>
<dbReference type="FunFam" id="1.10.1200.10:FF:000016">
    <property type="entry name" value="Non-ribosomal peptide synthase"/>
    <property type="match status" value="1"/>
</dbReference>
<dbReference type="Pfam" id="PF00698">
    <property type="entry name" value="Acyl_transf_1"/>
    <property type="match status" value="1"/>
</dbReference>
<dbReference type="PROSITE" id="PS00012">
    <property type="entry name" value="PHOSPHOPANTETHEINE"/>
    <property type="match status" value="1"/>
</dbReference>
<dbReference type="InterPro" id="IPR009081">
    <property type="entry name" value="PP-bd_ACP"/>
</dbReference>
<evidence type="ECO:0000313" key="11">
    <source>
        <dbReference type="EMBL" id="SCL52679.1"/>
    </source>
</evidence>
<dbReference type="PROSITE" id="PS00606">
    <property type="entry name" value="KS3_1"/>
    <property type="match status" value="1"/>
</dbReference>
<dbReference type="FunFam" id="3.40.47.10:FF:000042">
    <property type="entry name" value="Polyketide synthase Pks13"/>
    <property type="match status" value="1"/>
</dbReference>
<dbReference type="Gene3D" id="3.30.70.3290">
    <property type="match status" value="1"/>
</dbReference>
<dbReference type="PROSITE" id="PS50075">
    <property type="entry name" value="CARRIER"/>
    <property type="match status" value="1"/>
</dbReference>
<dbReference type="InterPro" id="IPR018201">
    <property type="entry name" value="Ketoacyl_synth_AS"/>
</dbReference>
<evidence type="ECO:0000256" key="8">
    <source>
        <dbReference type="SAM" id="MobiDB-lite"/>
    </source>
</evidence>
<evidence type="ECO:0000259" key="10">
    <source>
        <dbReference type="PROSITE" id="PS52004"/>
    </source>
</evidence>
<feature type="domain" description="Ketosynthase family 3 (KS3)" evidence="10">
    <location>
        <begin position="23"/>
        <end position="451"/>
    </location>
</feature>
<dbReference type="InterPro" id="IPR050091">
    <property type="entry name" value="PKS_NRPS_Biosynth_Enz"/>
</dbReference>
<dbReference type="GO" id="GO:0005737">
    <property type="term" value="C:cytoplasm"/>
    <property type="evidence" value="ECO:0007669"/>
    <property type="project" value="TreeGrafter"/>
</dbReference>
<dbReference type="Pfam" id="PF00550">
    <property type="entry name" value="PP-binding"/>
    <property type="match status" value="1"/>
</dbReference>
<keyword evidence="12" id="KW-1185">Reference proteome</keyword>
<dbReference type="InterPro" id="IPR014043">
    <property type="entry name" value="Acyl_transferase_dom"/>
</dbReference>
<keyword evidence="7" id="KW-0511">Multifunctional enzyme</keyword>
<organism evidence="11 12">
    <name type="scientific">Micromonospora citrea</name>
    <dbReference type="NCBI Taxonomy" id="47855"/>
    <lineage>
        <taxon>Bacteria</taxon>
        <taxon>Bacillati</taxon>
        <taxon>Actinomycetota</taxon>
        <taxon>Actinomycetes</taxon>
        <taxon>Micromonosporales</taxon>
        <taxon>Micromonosporaceae</taxon>
        <taxon>Micromonospora</taxon>
    </lineage>
</organism>